<dbReference type="InterPro" id="IPR036291">
    <property type="entry name" value="NAD(P)-bd_dom_sf"/>
</dbReference>
<evidence type="ECO:0000256" key="2">
    <source>
        <dbReference type="ARBA" id="ARBA00023002"/>
    </source>
</evidence>
<name>A0ABT7ZWQ0_9FLAO</name>
<keyword evidence="3" id="KW-0057">Aromatic amino acid biosynthesis</keyword>
<keyword evidence="2" id="KW-0560">Oxidoreductase</keyword>
<keyword evidence="3" id="KW-0028">Amino-acid biosynthesis</keyword>
<evidence type="ECO:0000259" key="4">
    <source>
        <dbReference type="Pfam" id="PF08501"/>
    </source>
</evidence>
<evidence type="ECO:0000256" key="3">
    <source>
        <dbReference type="ARBA" id="ARBA00023141"/>
    </source>
</evidence>
<dbReference type="InterPro" id="IPR022893">
    <property type="entry name" value="Shikimate_DH_fam"/>
</dbReference>
<comment type="pathway">
    <text evidence="1">Metabolic intermediate biosynthesis; chorismate biosynthesis; chorismate from D-erythrose 4-phosphate and phosphoenolpyruvate: step 4/7.</text>
</comment>
<keyword evidence="6" id="KW-1185">Reference proteome</keyword>
<evidence type="ECO:0000256" key="1">
    <source>
        <dbReference type="ARBA" id="ARBA00004871"/>
    </source>
</evidence>
<dbReference type="EMBL" id="JASDDK010000004">
    <property type="protein sequence ID" value="MDN3493420.1"/>
    <property type="molecule type" value="Genomic_DNA"/>
</dbReference>
<feature type="domain" description="Shikimate dehydrogenase substrate binding N-terminal" evidence="4">
    <location>
        <begin position="14"/>
        <end position="95"/>
    </location>
</feature>
<dbReference type="InterPro" id="IPR046346">
    <property type="entry name" value="Aminoacid_DH-like_N_sf"/>
</dbReference>
<dbReference type="RefSeq" id="WP_290207078.1">
    <property type="nucleotide sequence ID" value="NZ_JASDDK010000004.1"/>
</dbReference>
<organism evidence="5 6">
    <name type="scientific">Winogradskyella bathintestinalis</name>
    <dbReference type="NCBI Taxonomy" id="3035208"/>
    <lineage>
        <taxon>Bacteria</taxon>
        <taxon>Pseudomonadati</taxon>
        <taxon>Bacteroidota</taxon>
        <taxon>Flavobacteriia</taxon>
        <taxon>Flavobacteriales</taxon>
        <taxon>Flavobacteriaceae</taxon>
        <taxon>Winogradskyella</taxon>
    </lineage>
</organism>
<evidence type="ECO:0000313" key="6">
    <source>
        <dbReference type="Proteomes" id="UP001231197"/>
    </source>
</evidence>
<accession>A0ABT7ZWQ0</accession>
<dbReference type="Gene3D" id="3.40.50.720">
    <property type="entry name" value="NAD(P)-binding Rossmann-like Domain"/>
    <property type="match status" value="1"/>
</dbReference>
<reference evidence="5 6" key="1">
    <citation type="journal article" date="2023" name="Int. J. Syst. Evol. Microbiol.">
        <title>Winogradskyella bathintestinalis sp. nov., isolated from the intestine of the deep-sea loosejaw dragonfish, Malacosteus niger.</title>
        <authorList>
            <person name="Uniacke-Lowe S."/>
            <person name="Johnson C.N."/>
            <person name="Stanton C."/>
            <person name="Hill C."/>
            <person name="Ross P."/>
        </authorList>
    </citation>
    <scope>NUCLEOTIDE SEQUENCE [LARGE SCALE GENOMIC DNA]</scope>
    <source>
        <strain evidence="5 6">APC 3343</strain>
    </source>
</reference>
<sequence length="257" mass="29339">MDNAQDRLKLKFGLVGRDISYSFSRGYFAEKFDNENLPYSYVNFDLQSIDKLKEIIENTSNLKGLNVTIPYKEKVIPLLDKLNKEAEEIGAVNTIRFTKNKQIVGYNTDFYGFKNSLEPHLKSHHTKALILGTGGASKAIAYALKKLDIQYNFVSRSLKKGVSFTYSDLTEQLISDYTILINCTPIGTFPNIEVCPDIPYGGITNKHILYDLIYNPEQTKFLNYGYKKGAITINGLEMLKLQAQKSWEIWFNDELNV</sequence>
<comment type="caution">
    <text evidence="5">The sequence shown here is derived from an EMBL/GenBank/DDBJ whole genome shotgun (WGS) entry which is preliminary data.</text>
</comment>
<gene>
    <name evidence="5" type="ORF">QMA06_11870</name>
</gene>
<dbReference type="Proteomes" id="UP001231197">
    <property type="component" value="Unassembled WGS sequence"/>
</dbReference>
<evidence type="ECO:0000313" key="5">
    <source>
        <dbReference type="EMBL" id="MDN3493420.1"/>
    </source>
</evidence>
<dbReference type="SUPFAM" id="SSF51735">
    <property type="entry name" value="NAD(P)-binding Rossmann-fold domains"/>
    <property type="match status" value="1"/>
</dbReference>
<proteinExistence type="predicted"/>
<dbReference type="PANTHER" id="PTHR21089">
    <property type="entry name" value="SHIKIMATE DEHYDROGENASE"/>
    <property type="match status" value="1"/>
</dbReference>
<dbReference type="SUPFAM" id="SSF53223">
    <property type="entry name" value="Aminoacid dehydrogenase-like, N-terminal domain"/>
    <property type="match status" value="1"/>
</dbReference>
<dbReference type="Pfam" id="PF08501">
    <property type="entry name" value="Shikimate_dh_N"/>
    <property type="match status" value="1"/>
</dbReference>
<dbReference type="Gene3D" id="3.40.50.10860">
    <property type="entry name" value="Leucine Dehydrogenase, chain A, domain 1"/>
    <property type="match status" value="1"/>
</dbReference>
<dbReference type="InterPro" id="IPR013708">
    <property type="entry name" value="Shikimate_DH-bd_N"/>
</dbReference>
<dbReference type="CDD" id="cd01065">
    <property type="entry name" value="NAD_bind_Shikimate_DH"/>
    <property type="match status" value="1"/>
</dbReference>
<protein>
    <submittedName>
        <fullName evidence="5">Shikimate dehydrogenase</fullName>
    </submittedName>
</protein>
<dbReference type="PANTHER" id="PTHR21089:SF1">
    <property type="entry name" value="BIFUNCTIONAL 3-DEHYDROQUINATE DEHYDRATASE_SHIKIMATE DEHYDROGENASE, CHLOROPLASTIC"/>
    <property type="match status" value="1"/>
</dbReference>